<keyword evidence="2" id="KW-1185">Reference proteome</keyword>
<dbReference type="AlphaFoldDB" id="A0A8J3B326"/>
<dbReference type="RefSeq" id="WP_054672297.1">
    <property type="nucleotide sequence ID" value="NZ_BMOF01000001.1"/>
</dbReference>
<dbReference type="SUPFAM" id="SSF75169">
    <property type="entry name" value="DsrEFH-like"/>
    <property type="match status" value="1"/>
</dbReference>
<organism evidence="1 2">
    <name type="scientific">Calditerricola satsumensis</name>
    <dbReference type="NCBI Taxonomy" id="373054"/>
    <lineage>
        <taxon>Bacteria</taxon>
        <taxon>Bacillati</taxon>
        <taxon>Bacillota</taxon>
        <taxon>Bacilli</taxon>
        <taxon>Bacillales</taxon>
        <taxon>Bacillaceae</taxon>
        <taxon>Calditerricola</taxon>
    </lineage>
</organism>
<protein>
    <submittedName>
        <fullName evidence="1">Uncharacterized protein</fullName>
    </submittedName>
</protein>
<dbReference type="Proteomes" id="UP000637720">
    <property type="component" value="Unassembled WGS sequence"/>
</dbReference>
<dbReference type="Gene3D" id="3.40.1260.10">
    <property type="entry name" value="DsrEFH-like"/>
    <property type="match status" value="1"/>
</dbReference>
<evidence type="ECO:0000313" key="2">
    <source>
        <dbReference type="Proteomes" id="UP000637720"/>
    </source>
</evidence>
<dbReference type="InterPro" id="IPR027396">
    <property type="entry name" value="DsrEFH-like"/>
</dbReference>
<dbReference type="InterPro" id="IPR003787">
    <property type="entry name" value="Sulphur_relay_DsrE/F-like"/>
</dbReference>
<evidence type="ECO:0000313" key="1">
    <source>
        <dbReference type="EMBL" id="GGJ90964.1"/>
    </source>
</evidence>
<gene>
    <name evidence="1" type="ORF">GCM10007043_00780</name>
</gene>
<accession>A0A8J3B326</accession>
<proteinExistence type="predicted"/>
<name>A0A8J3B326_9BACI</name>
<sequence>MKDKVILVTSDQFGKGDAELGETVLETFFALLKQQEELPAAVFCVNRGVFALTEQSLAAVHLKELAEKGVPVLACKTCVDAYGLEGKLIAGEISTMKHFLELAARYAVLTIG</sequence>
<reference evidence="1" key="1">
    <citation type="journal article" date="2014" name="Int. J. Syst. Evol. Microbiol.">
        <title>Complete genome sequence of Corynebacterium casei LMG S-19264T (=DSM 44701T), isolated from a smear-ripened cheese.</title>
        <authorList>
            <consortium name="US DOE Joint Genome Institute (JGI-PGF)"/>
            <person name="Walter F."/>
            <person name="Albersmeier A."/>
            <person name="Kalinowski J."/>
            <person name="Ruckert C."/>
        </authorList>
    </citation>
    <scope>NUCLEOTIDE SEQUENCE</scope>
    <source>
        <strain evidence="1">JCM 14719</strain>
    </source>
</reference>
<reference evidence="1" key="2">
    <citation type="submission" date="2020-09" db="EMBL/GenBank/DDBJ databases">
        <authorList>
            <person name="Sun Q."/>
            <person name="Ohkuma M."/>
        </authorList>
    </citation>
    <scope>NUCLEOTIDE SEQUENCE</scope>
    <source>
        <strain evidence="1">JCM 14719</strain>
    </source>
</reference>
<dbReference type="Pfam" id="PF02635">
    <property type="entry name" value="DsrE"/>
    <property type="match status" value="1"/>
</dbReference>
<comment type="caution">
    <text evidence="1">The sequence shown here is derived from an EMBL/GenBank/DDBJ whole genome shotgun (WGS) entry which is preliminary data.</text>
</comment>
<dbReference type="EMBL" id="BMOF01000001">
    <property type="protein sequence ID" value="GGJ90964.1"/>
    <property type="molecule type" value="Genomic_DNA"/>
</dbReference>